<organism evidence="1 2">
    <name type="scientific">Heterorhabditis bacteriophora</name>
    <name type="common">Entomopathogenic nematode worm</name>
    <dbReference type="NCBI Taxonomy" id="37862"/>
    <lineage>
        <taxon>Eukaryota</taxon>
        <taxon>Metazoa</taxon>
        <taxon>Ecdysozoa</taxon>
        <taxon>Nematoda</taxon>
        <taxon>Chromadorea</taxon>
        <taxon>Rhabditida</taxon>
        <taxon>Rhabditina</taxon>
        <taxon>Rhabditomorpha</taxon>
        <taxon>Strongyloidea</taxon>
        <taxon>Heterorhabditidae</taxon>
        <taxon>Heterorhabditis</taxon>
    </lineage>
</organism>
<keyword evidence="1" id="KW-1185">Reference proteome</keyword>
<proteinExistence type="predicted"/>
<evidence type="ECO:0000313" key="2">
    <source>
        <dbReference type="WBParaSite" id="Hba_14203"/>
    </source>
</evidence>
<reference evidence="2" key="1">
    <citation type="submission" date="2016-11" db="UniProtKB">
        <authorList>
            <consortium name="WormBaseParasite"/>
        </authorList>
    </citation>
    <scope>IDENTIFICATION</scope>
</reference>
<dbReference type="Proteomes" id="UP000095283">
    <property type="component" value="Unplaced"/>
</dbReference>
<protein>
    <submittedName>
        <fullName evidence="2">Transposase</fullName>
    </submittedName>
</protein>
<dbReference type="WBParaSite" id="Hba_14203">
    <property type="protein sequence ID" value="Hba_14203"/>
    <property type="gene ID" value="Hba_14203"/>
</dbReference>
<dbReference type="AlphaFoldDB" id="A0A1I7X9L3"/>
<evidence type="ECO:0000313" key="1">
    <source>
        <dbReference type="Proteomes" id="UP000095283"/>
    </source>
</evidence>
<sequence length="43" mass="5031">MALSNSFVKGVAIDVRKMWRKPSRTDSKTTQGKNSYIYIYIYI</sequence>
<name>A0A1I7X9L3_HETBA</name>
<accession>A0A1I7X9L3</accession>